<evidence type="ECO:0000259" key="6">
    <source>
        <dbReference type="Pfam" id="PF08281"/>
    </source>
</evidence>
<dbReference type="Gene3D" id="1.10.10.10">
    <property type="entry name" value="Winged helix-like DNA-binding domain superfamily/Winged helix DNA-binding domain"/>
    <property type="match status" value="1"/>
</dbReference>
<organism evidence="7 8">
    <name type="scientific">Pseudothauera nasutitermitis</name>
    <dbReference type="NCBI Taxonomy" id="2565930"/>
    <lineage>
        <taxon>Bacteria</taxon>
        <taxon>Pseudomonadati</taxon>
        <taxon>Pseudomonadota</taxon>
        <taxon>Betaproteobacteria</taxon>
        <taxon>Rhodocyclales</taxon>
        <taxon>Zoogloeaceae</taxon>
        <taxon>Pseudothauera</taxon>
    </lineage>
</organism>
<keyword evidence="8" id="KW-1185">Reference proteome</keyword>
<gene>
    <name evidence="7" type="ORF">E6C76_17195</name>
</gene>
<dbReference type="SUPFAM" id="SSF88946">
    <property type="entry name" value="Sigma2 domain of RNA polymerase sigma factors"/>
    <property type="match status" value="1"/>
</dbReference>
<evidence type="ECO:0000256" key="1">
    <source>
        <dbReference type="ARBA" id="ARBA00010641"/>
    </source>
</evidence>
<dbReference type="InterPro" id="IPR013324">
    <property type="entry name" value="RNA_pol_sigma_r3/r4-like"/>
</dbReference>
<dbReference type="Pfam" id="PF04542">
    <property type="entry name" value="Sigma70_r2"/>
    <property type="match status" value="1"/>
</dbReference>
<dbReference type="InterPro" id="IPR007627">
    <property type="entry name" value="RNA_pol_sigma70_r2"/>
</dbReference>
<dbReference type="GO" id="GO:0006352">
    <property type="term" value="P:DNA-templated transcription initiation"/>
    <property type="evidence" value="ECO:0007669"/>
    <property type="project" value="InterPro"/>
</dbReference>
<keyword evidence="2" id="KW-0805">Transcription regulation</keyword>
<dbReference type="InterPro" id="IPR013325">
    <property type="entry name" value="RNA_pol_sigma_r2"/>
</dbReference>
<evidence type="ECO:0000256" key="2">
    <source>
        <dbReference type="ARBA" id="ARBA00023015"/>
    </source>
</evidence>
<dbReference type="GO" id="GO:0003677">
    <property type="term" value="F:DNA binding"/>
    <property type="evidence" value="ECO:0007669"/>
    <property type="project" value="InterPro"/>
</dbReference>
<evidence type="ECO:0000256" key="4">
    <source>
        <dbReference type="ARBA" id="ARBA00023163"/>
    </source>
</evidence>
<dbReference type="PANTHER" id="PTHR43133">
    <property type="entry name" value="RNA POLYMERASE ECF-TYPE SIGMA FACTO"/>
    <property type="match status" value="1"/>
</dbReference>
<dbReference type="NCBIfam" id="TIGR02937">
    <property type="entry name" value="sigma70-ECF"/>
    <property type="match status" value="1"/>
</dbReference>
<comment type="similarity">
    <text evidence="1">Belongs to the sigma-70 factor family. ECF subfamily.</text>
</comment>
<reference evidence="7 8" key="1">
    <citation type="submission" date="2019-04" db="EMBL/GenBank/DDBJ databases">
        <title>Azoarcus nasutitermitis sp. nov. isolated from termite nest.</title>
        <authorList>
            <person name="Lin S.-Y."/>
            <person name="Hameed A."/>
            <person name="Hsu Y.-H."/>
            <person name="Young C.-C."/>
        </authorList>
    </citation>
    <scope>NUCLEOTIDE SEQUENCE [LARGE SCALE GENOMIC DNA]</scope>
    <source>
        <strain evidence="7 8">CC-YHH838</strain>
    </source>
</reference>
<proteinExistence type="inferred from homology"/>
<accession>A0A4S4ASX3</accession>
<keyword evidence="4" id="KW-0804">Transcription</keyword>
<dbReference type="Pfam" id="PF08281">
    <property type="entry name" value="Sigma70_r4_2"/>
    <property type="match status" value="1"/>
</dbReference>
<dbReference type="InterPro" id="IPR036388">
    <property type="entry name" value="WH-like_DNA-bd_sf"/>
</dbReference>
<comment type="caution">
    <text evidence="7">The sequence shown here is derived from an EMBL/GenBank/DDBJ whole genome shotgun (WGS) entry which is preliminary data.</text>
</comment>
<dbReference type="InterPro" id="IPR039425">
    <property type="entry name" value="RNA_pol_sigma-70-like"/>
</dbReference>
<dbReference type="OrthoDB" id="9180690at2"/>
<evidence type="ECO:0000313" key="8">
    <source>
        <dbReference type="Proteomes" id="UP000308430"/>
    </source>
</evidence>
<sequence>MDASTPPDRIDALYIQHHGWLVGMLRRKLGNVDNAHDIAQDTFLRILSASEPVSIREPRAFLTTVASRLTAQYFRRLALERAYLEALAAQPEATAPSPETRQLVVEALTAVSNVLAGLPARTREIFLLSQLDGLTYGEIARLQQVSVGTVQKAMTKALMHCYSAVYGDDA</sequence>
<dbReference type="NCBIfam" id="NF009180">
    <property type="entry name" value="PRK12528.1"/>
    <property type="match status" value="1"/>
</dbReference>
<keyword evidence="3" id="KW-0731">Sigma factor</keyword>
<dbReference type="GO" id="GO:0016987">
    <property type="term" value="F:sigma factor activity"/>
    <property type="evidence" value="ECO:0007669"/>
    <property type="project" value="UniProtKB-KW"/>
</dbReference>
<dbReference type="InterPro" id="IPR014284">
    <property type="entry name" value="RNA_pol_sigma-70_dom"/>
</dbReference>
<feature type="domain" description="RNA polymerase sigma factor 70 region 4 type 2" evidence="6">
    <location>
        <begin position="110"/>
        <end position="161"/>
    </location>
</feature>
<dbReference type="CDD" id="cd06171">
    <property type="entry name" value="Sigma70_r4"/>
    <property type="match status" value="1"/>
</dbReference>
<name>A0A4S4ASX3_9RHOO</name>
<evidence type="ECO:0000313" key="7">
    <source>
        <dbReference type="EMBL" id="THF62995.1"/>
    </source>
</evidence>
<dbReference type="InterPro" id="IPR013249">
    <property type="entry name" value="RNA_pol_sigma70_r4_t2"/>
</dbReference>
<dbReference type="SUPFAM" id="SSF88659">
    <property type="entry name" value="Sigma3 and sigma4 domains of RNA polymerase sigma factors"/>
    <property type="match status" value="1"/>
</dbReference>
<evidence type="ECO:0000259" key="5">
    <source>
        <dbReference type="Pfam" id="PF04542"/>
    </source>
</evidence>
<dbReference type="RefSeq" id="WP_136349475.1">
    <property type="nucleotide sequence ID" value="NZ_SSOC01000006.1"/>
</dbReference>
<dbReference type="Proteomes" id="UP000308430">
    <property type="component" value="Unassembled WGS sequence"/>
</dbReference>
<evidence type="ECO:0000256" key="3">
    <source>
        <dbReference type="ARBA" id="ARBA00023082"/>
    </source>
</evidence>
<dbReference type="EMBL" id="SSOC01000006">
    <property type="protein sequence ID" value="THF62995.1"/>
    <property type="molecule type" value="Genomic_DNA"/>
</dbReference>
<protein>
    <submittedName>
        <fullName evidence="7">Sigma-70 family RNA polymerase sigma factor</fullName>
    </submittedName>
</protein>
<dbReference type="Gene3D" id="1.10.1740.10">
    <property type="match status" value="1"/>
</dbReference>
<dbReference type="PANTHER" id="PTHR43133:SF63">
    <property type="entry name" value="RNA POLYMERASE SIGMA FACTOR FECI-RELATED"/>
    <property type="match status" value="1"/>
</dbReference>
<dbReference type="AlphaFoldDB" id="A0A4S4ASX3"/>
<feature type="domain" description="RNA polymerase sigma-70 region 2" evidence="5">
    <location>
        <begin position="13"/>
        <end position="77"/>
    </location>
</feature>